<dbReference type="AlphaFoldDB" id="A0A0D4C219"/>
<accession>A0A0D4C219</accession>
<keyword evidence="1" id="KW-0732">Signal</keyword>
<dbReference type="PROSITE" id="PS51257">
    <property type="entry name" value="PROKAR_LIPOPROTEIN"/>
    <property type="match status" value="1"/>
</dbReference>
<feature type="signal peptide" evidence="1">
    <location>
        <begin position="1"/>
        <end position="23"/>
    </location>
</feature>
<dbReference type="EMBL" id="CP011005">
    <property type="protein sequence ID" value="AJT42460.1"/>
    <property type="molecule type" value="Genomic_DNA"/>
</dbReference>
<dbReference type="PATRIC" id="fig|1618207.4.peg.3034"/>
<evidence type="ECO:0000256" key="1">
    <source>
        <dbReference type="SAM" id="SignalP"/>
    </source>
</evidence>
<keyword evidence="3" id="KW-1185">Reference proteome</keyword>
<reference evidence="2 3" key="1">
    <citation type="journal article" date="2015" name="Genome Announc.">
        <title>Complete Genome Sequencing of Protease-Producing Novel Arthrobacter sp. Strain IHBB 11108 Using PacBio Single-Molecule Real-Time Sequencing Technology.</title>
        <authorList>
            <person name="Kiran S."/>
            <person name="Swarnkar M.K."/>
            <person name="Pal M."/>
            <person name="Thakur R."/>
            <person name="Tewari R."/>
            <person name="Singh A.K."/>
            <person name="Gulati A."/>
        </authorList>
    </citation>
    <scope>NUCLEOTIDE SEQUENCE [LARGE SCALE GENOMIC DNA]</scope>
    <source>
        <strain evidence="2 3">IHBB 11108</strain>
    </source>
</reference>
<name>A0A0D4C219_9MICC</name>
<proteinExistence type="predicted"/>
<gene>
    <name evidence="2" type="ORF">UM93_14900</name>
</gene>
<protein>
    <recommendedName>
        <fullName evidence="4">Lipoprotein</fullName>
    </recommendedName>
</protein>
<evidence type="ECO:0000313" key="2">
    <source>
        <dbReference type="EMBL" id="AJT42460.1"/>
    </source>
</evidence>
<dbReference type="OrthoDB" id="5120158at2"/>
<dbReference type="HOGENOM" id="CLU_128047_0_0_11"/>
<sequence>MKRTAAVIALAASSILLLSACNAGVNGNENDKQETKTFATAKDGAGVLPSWIPDGATDIKEVLRTTGSERIISMKNVKLPASCQALPAGQKPTPADDTDSNVKAADFVTDGATLKAAWWPNGTEQKAKSRCGKWWVTVDGDTTFAFSPELKTVMKNINGGKKIGNSLELGLETQLEKLSE</sequence>
<organism evidence="2 3">
    <name type="scientific">Psychromicrobium lacuslunae</name>
    <dbReference type="NCBI Taxonomy" id="1618207"/>
    <lineage>
        <taxon>Bacteria</taxon>
        <taxon>Bacillati</taxon>
        <taxon>Actinomycetota</taxon>
        <taxon>Actinomycetes</taxon>
        <taxon>Micrococcales</taxon>
        <taxon>Micrococcaceae</taxon>
        <taxon>Psychromicrobium</taxon>
    </lineage>
</organism>
<dbReference type="KEGG" id="ari:UM93_14900"/>
<dbReference type="RefSeq" id="WP_045076323.1">
    <property type="nucleotide sequence ID" value="NZ_CP011005.1"/>
</dbReference>
<feature type="chain" id="PRO_5039474106" description="Lipoprotein" evidence="1">
    <location>
        <begin position="24"/>
        <end position="180"/>
    </location>
</feature>
<evidence type="ECO:0000313" key="3">
    <source>
        <dbReference type="Proteomes" id="UP000061839"/>
    </source>
</evidence>
<dbReference type="Proteomes" id="UP000061839">
    <property type="component" value="Chromosome"/>
</dbReference>
<evidence type="ECO:0008006" key="4">
    <source>
        <dbReference type="Google" id="ProtNLM"/>
    </source>
</evidence>